<reference evidence="2" key="1">
    <citation type="journal article" date="2014" name="Front. Microbiol.">
        <title>High frequency of phylogenetically diverse reductive dehalogenase-homologous genes in deep subseafloor sedimentary metagenomes.</title>
        <authorList>
            <person name="Kawai M."/>
            <person name="Futagami T."/>
            <person name="Toyoda A."/>
            <person name="Takaki Y."/>
            <person name="Nishi S."/>
            <person name="Hori S."/>
            <person name="Arai W."/>
            <person name="Tsubouchi T."/>
            <person name="Morono Y."/>
            <person name="Uchiyama I."/>
            <person name="Ito T."/>
            <person name="Fujiyama A."/>
            <person name="Inagaki F."/>
            <person name="Takami H."/>
        </authorList>
    </citation>
    <scope>NUCLEOTIDE SEQUENCE</scope>
    <source>
        <strain evidence="2">Expedition CK06-06</strain>
    </source>
</reference>
<keyword evidence="1" id="KW-0812">Transmembrane</keyword>
<protein>
    <submittedName>
        <fullName evidence="2">Uncharacterized protein</fullName>
    </submittedName>
</protein>
<feature type="transmembrane region" description="Helical" evidence="1">
    <location>
        <begin position="28"/>
        <end position="50"/>
    </location>
</feature>
<dbReference type="EMBL" id="BARV01000151">
    <property type="protein sequence ID" value="GAH94189.1"/>
    <property type="molecule type" value="Genomic_DNA"/>
</dbReference>
<proteinExistence type="predicted"/>
<evidence type="ECO:0000313" key="2">
    <source>
        <dbReference type="EMBL" id="GAH94189.1"/>
    </source>
</evidence>
<evidence type="ECO:0000256" key="1">
    <source>
        <dbReference type="SAM" id="Phobius"/>
    </source>
</evidence>
<comment type="caution">
    <text evidence="2">The sequence shown here is derived from an EMBL/GenBank/DDBJ whole genome shotgun (WGS) entry which is preliminary data.</text>
</comment>
<dbReference type="AlphaFoldDB" id="X1KVJ0"/>
<name>X1KVJ0_9ZZZZ</name>
<gene>
    <name evidence="2" type="ORF">S06H3_00738</name>
</gene>
<keyword evidence="1" id="KW-1133">Transmembrane helix</keyword>
<keyword evidence="1" id="KW-0472">Membrane</keyword>
<accession>X1KVJ0</accession>
<organism evidence="2">
    <name type="scientific">marine sediment metagenome</name>
    <dbReference type="NCBI Taxonomy" id="412755"/>
    <lineage>
        <taxon>unclassified sequences</taxon>
        <taxon>metagenomes</taxon>
        <taxon>ecological metagenomes</taxon>
    </lineage>
</organism>
<sequence>MFSLFTFSADNVASTTAYIGVIFDDIKLLFFVVVGLMLGLWVISAIISAIRPDKT</sequence>